<organism evidence="2 3">
    <name type="scientific">Frondihabitans cladoniiphilus</name>
    <dbReference type="NCBI Taxonomy" id="715785"/>
    <lineage>
        <taxon>Bacteria</taxon>
        <taxon>Bacillati</taxon>
        <taxon>Actinomycetota</taxon>
        <taxon>Actinomycetes</taxon>
        <taxon>Micrococcales</taxon>
        <taxon>Microbacteriaceae</taxon>
        <taxon>Frondihabitans</taxon>
    </lineage>
</organism>
<protein>
    <submittedName>
        <fullName evidence="2">Uncharacterized protein</fullName>
    </submittedName>
</protein>
<feature type="compositionally biased region" description="Polar residues" evidence="1">
    <location>
        <begin position="1"/>
        <end position="11"/>
    </location>
</feature>
<dbReference type="Proteomes" id="UP001501295">
    <property type="component" value="Unassembled WGS sequence"/>
</dbReference>
<proteinExistence type="predicted"/>
<keyword evidence="3" id="KW-1185">Reference proteome</keyword>
<dbReference type="RefSeq" id="WP_345376715.1">
    <property type="nucleotide sequence ID" value="NZ_BAABLM010000007.1"/>
</dbReference>
<name>A0ABP8W600_9MICO</name>
<evidence type="ECO:0000256" key="1">
    <source>
        <dbReference type="SAM" id="MobiDB-lite"/>
    </source>
</evidence>
<evidence type="ECO:0000313" key="2">
    <source>
        <dbReference type="EMBL" id="GAA4682420.1"/>
    </source>
</evidence>
<accession>A0ABP8W600</accession>
<feature type="region of interest" description="Disordered" evidence="1">
    <location>
        <begin position="1"/>
        <end position="25"/>
    </location>
</feature>
<evidence type="ECO:0000313" key="3">
    <source>
        <dbReference type="Proteomes" id="UP001501295"/>
    </source>
</evidence>
<reference evidence="3" key="1">
    <citation type="journal article" date="2019" name="Int. J. Syst. Evol. Microbiol.">
        <title>The Global Catalogue of Microorganisms (GCM) 10K type strain sequencing project: providing services to taxonomists for standard genome sequencing and annotation.</title>
        <authorList>
            <consortium name="The Broad Institute Genomics Platform"/>
            <consortium name="The Broad Institute Genome Sequencing Center for Infectious Disease"/>
            <person name="Wu L."/>
            <person name="Ma J."/>
        </authorList>
    </citation>
    <scope>NUCLEOTIDE SEQUENCE [LARGE SCALE GENOMIC DNA]</scope>
    <source>
        <strain evidence="3">JCM 18956</strain>
    </source>
</reference>
<sequence length="141" mass="15115">MKQIDQGSTTMAEFRKSATQAAARKRAREKAAAFREKQDKLEQLAVDYFVATDGLESIEREIEQELAAVRSRGAERLAQSRSEADRVIVAMLAQGVTRSEVADRLGIPTKNVKKPAPAMASAADTAHAGSDHSASVDSSAA</sequence>
<gene>
    <name evidence="2" type="ORF">GCM10025780_29850</name>
</gene>
<feature type="compositionally biased region" description="Low complexity" evidence="1">
    <location>
        <begin position="115"/>
        <end position="141"/>
    </location>
</feature>
<dbReference type="EMBL" id="BAABLM010000007">
    <property type="protein sequence ID" value="GAA4682420.1"/>
    <property type="molecule type" value="Genomic_DNA"/>
</dbReference>
<comment type="caution">
    <text evidence="2">The sequence shown here is derived from an EMBL/GenBank/DDBJ whole genome shotgun (WGS) entry which is preliminary data.</text>
</comment>
<feature type="region of interest" description="Disordered" evidence="1">
    <location>
        <begin position="108"/>
        <end position="141"/>
    </location>
</feature>